<dbReference type="PANTHER" id="PTHR45986">
    <property type="entry name" value="ZINC FINGER MATRIN-TYPE PROTEIN 2"/>
    <property type="match status" value="1"/>
</dbReference>
<evidence type="ECO:0000256" key="5">
    <source>
        <dbReference type="SAM" id="Phobius"/>
    </source>
</evidence>
<evidence type="ECO:0000313" key="6">
    <source>
        <dbReference type="EMBL" id="KAJ8298536.1"/>
    </source>
</evidence>
<keyword evidence="5" id="KW-0812">Transmembrane</keyword>
<keyword evidence="3" id="KW-0862">Zinc</keyword>
<feature type="transmembrane region" description="Helical" evidence="5">
    <location>
        <begin position="118"/>
        <end position="140"/>
    </location>
</feature>
<evidence type="ECO:0000256" key="2">
    <source>
        <dbReference type="ARBA" id="ARBA00022771"/>
    </source>
</evidence>
<keyword evidence="5" id="KW-1133">Transmembrane helix</keyword>
<organism evidence="6 7">
    <name type="scientific">Tegillarca granosa</name>
    <name type="common">Malaysian cockle</name>
    <name type="synonym">Anadara granosa</name>
    <dbReference type="NCBI Taxonomy" id="220873"/>
    <lineage>
        <taxon>Eukaryota</taxon>
        <taxon>Metazoa</taxon>
        <taxon>Spiralia</taxon>
        <taxon>Lophotrochozoa</taxon>
        <taxon>Mollusca</taxon>
        <taxon>Bivalvia</taxon>
        <taxon>Autobranchia</taxon>
        <taxon>Pteriomorphia</taxon>
        <taxon>Arcoida</taxon>
        <taxon>Arcoidea</taxon>
        <taxon>Arcidae</taxon>
        <taxon>Tegillarca</taxon>
    </lineage>
</organism>
<dbReference type="EMBL" id="JARBDR010000923">
    <property type="protein sequence ID" value="KAJ8298536.1"/>
    <property type="molecule type" value="Genomic_DNA"/>
</dbReference>
<reference evidence="6 7" key="1">
    <citation type="submission" date="2022-12" db="EMBL/GenBank/DDBJ databases">
        <title>Chromosome-level genome of Tegillarca granosa.</title>
        <authorList>
            <person name="Kim J."/>
        </authorList>
    </citation>
    <scope>NUCLEOTIDE SEQUENCE [LARGE SCALE GENOMIC DNA]</scope>
    <source>
        <strain evidence="6">Teg-2019</strain>
        <tissue evidence="6">Adductor muscle</tissue>
    </source>
</reference>
<protein>
    <submittedName>
        <fullName evidence="6">Uncharacterized protein</fullName>
    </submittedName>
</protein>
<keyword evidence="2" id="KW-0863">Zinc-finger</keyword>
<dbReference type="PANTHER" id="PTHR45986:SF1">
    <property type="entry name" value="ZINC FINGER MATRIN-TYPE PROTEIN 2"/>
    <property type="match status" value="1"/>
</dbReference>
<evidence type="ECO:0000256" key="3">
    <source>
        <dbReference type="ARBA" id="ARBA00022833"/>
    </source>
</evidence>
<name>A0ABQ9DZ69_TEGGR</name>
<evidence type="ECO:0000256" key="1">
    <source>
        <dbReference type="ARBA" id="ARBA00022723"/>
    </source>
</evidence>
<gene>
    <name evidence="6" type="ORF">KUTeg_025067</name>
</gene>
<evidence type="ECO:0000256" key="4">
    <source>
        <dbReference type="ARBA" id="ARBA00023242"/>
    </source>
</evidence>
<keyword evidence="1" id="KW-0479">Metal-binding</keyword>
<accession>A0ABQ9DZ69</accession>
<dbReference type="Proteomes" id="UP001217089">
    <property type="component" value="Unassembled WGS sequence"/>
</dbReference>
<sequence length="142" mass="16217">MGMSMKIERSTLDQVKKRFEINMKKKEEKKKDYDFEERMKELKEEIILNKSSIETTESLDLVLGNSNVVLSFSCMPLPCFEPDDSSLSFESLSPEISDSFSTVNQLRSSSTVFARKSLVTNFLCPFVLVTAVTVLTVHFLKK</sequence>
<keyword evidence="4" id="KW-0539">Nucleus</keyword>
<evidence type="ECO:0000313" key="7">
    <source>
        <dbReference type="Proteomes" id="UP001217089"/>
    </source>
</evidence>
<keyword evidence="5" id="KW-0472">Membrane</keyword>
<proteinExistence type="predicted"/>
<keyword evidence="7" id="KW-1185">Reference proteome</keyword>
<dbReference type="InterPro" id="IPR040107">
    <property type="entry name" value="Snu23"/>
</dbReference>
<comment type="caution">
    <text evidence="6">The sequence shown here is derived from an EMBL/GenBank/DDBJ whole genome shotgun (WGS) entry which is preliminary data.</text>
</comment>